<evidence type="ECO:0000256" key="3">
    <source>
        <dbReference type="ARBA" id="ARBA00022528"/>
    </source>
</evidence>
<dbReference type="InterPro" id="IPR022666">
    <property type="entry name" value="Ribosomal_uL2_RNA-bd_dom"/>
</dbReference>
<evidence type="ECO:0000256" key="2">
    <source>
        <dbReference type="ARBA" id="ARBA00005636"/>
    </source>
</evidence>
<dbReference type="InterPro" id="IPR005880">
    <property type="entry name" value="Ribosomal_uL2_bac/org-type"/>
</dbReference>
<dbReference type="PANTHER" id="PTHR13691">
    <property type="entry name" value="RIBOSOMAL PROTEIN L2"/>
    <property type="match status" value="1"/>
</dbReference>
<dbReference type="GO" id="GO:0016740">
    <property type="term" value="F:transferase activity"/>
    <property type="evidence" value="ECO:0007669"/>
    <property type="project" value="InterPro"/>
</dbReference>
<dbReference type="InterPro" id="IPR022671">
    <property type="entry name" value="Ribosomal_uL2_CS"/>
</dbReference>
<gene>
    <name evidence="7 11" type="primary">rpl2</name>
</gene>
<keyword evidence="5 7" id="KW-0689">Ribosomal protein</keyword>
<evidence type="ECO:0000256" key="7">
    <source>
        <dbReference type="HAMAP-Rule" id="MF_01320"/>
    </source>
</evidence>
<dbReference type="FunFam" id="2.30.30.30:FF:000001">
    <property type="entry name" value="50S ribosomal protein L2"/>
    <property type="match status" value="1"/>
</dbReference>
<feature type="domain" description="Large ribosomal subunit protein uL2 RNA-binding" evidence="10">
    <location>
        <begin position="42"/>
        <end position="118"/>
    </location>
</feature>
<feature type="compositionally biased region" description="Basic residues" evidence="8">
    <location>
        <begin position="33"/>
        <end position="43"/>
    </location>
</feature>
<dbReference type="PROSITE" id="PS00467">
    <property type="entry name" value="RIBOSOMAL_L2"/>
    <property type="match status" value="1"/>
</dbReference>
<comment type="subunit">
    <text evidence="7">Part of the 50S ribosomal subunit.</text>
</comment>
<dbReference type="Gene3D" id="2.30.30.30">
    <property type="match status" value="1"/>
</dbReference>
<keyword evidence="3 11" id="KW-0150">Chloroplast</keyword>
<dbReference type="FunFam" id="4.10.950.10:FF:000001">
    <property type="entry name" value="50S ribosomal protein L2"/>
    <property type="match status" value="1"/>
</dbReference>
<dbReference type="RefSeq" id="YP_009455829.1">
    <property type="nucleotide sequence ID" value="NC_036804.1"/>
</dbReference>
<dbReference type="InterPro" id="IPR022669">
    <property type="entry name" value="Ribosomal_uL2_C"/>
</dbReference>
<keyword evidence="6 7" id="KW-0687">Ribonucleoprotein</keyword>
<dbReference type="EMBL" id="KY433579">
    <property type="protein sequence ID" value="AQZ25045.1"/>
    <property type="molecule type" value="Genomic_DNA"/>
</dbReference>
<dbReference type="SUPFAM" id="SSF50249">
    <property type="entry name" value="Nucleic acid-binding proteins"/>
    <property type="match status" value="1"/>
</dbReference>
<dbReference type="Pfam" id="PF00181">
    <property type="entry name" value="Ribosomal_L2_N"/>
    <property type="match status" value="1"/>
</dbReference>
<dbReference type="InterPro" id="IPR012340">
    <property type="entry name" value="NA-bd_OB-fold"/>
</dbReference>
<protein>
    <recommendedName>
        <fullName evidence="7">Large ribosomal subunit protein uL2c</fullName>
    </recommendedName>
</protein>
<dbReference type="SMART" id="SM01382">
    <property type="entry name" value="Ribosomal_L2_C"/>
    <property type="match status" value="1"/>
</dbReference>
<feature type="domain" description="Large ribosomal subunit protein uL2 C-terminal" evidence="9">
    <location>
        <begin position="124"/>
        <end position="253"/>
    </location>
</feature>
<feature type="region of interest" description="Disordered" evidence="8">
    <location>
        <begin position="224"/>
        <end position="245"/>
    </location>
</feature>
<evidence type="ECO:0000256" key="6">
    <source>
        <dbReference type="ARBA" id="ARBA00023274"/>
    </source>
</evidence>
<dbReference type="InterPro" id="IPR014722">
    <property type="entry name" value="Rib_uL2_dom2"/>
</dbReference>
<dbReference type="PANTHER" id="PTHR13691:SF5">
    <property type="entry name" value="LARGE RIBOSOMAL SUBUNIT PROTEIN UL2M"/>
    <property type="match status" value="1"/>
</dbReference>
<comment type="subcellular location">
    <subcellularLocation>
        <location evidence="1 7">Plastid</location>
        <location evidence="1 7">Chloroplast</location>
    </subcellularLocation>
</comment>
<evidence type="ECO:0000313" key="11">
    <source>
        <dbReference type="EMBL" id="AQZ25045.1"/>
    </source>
</evidence>
<evidence type="ECO:0000256" key="1">
    <source>
        <dbReference type="ARBA" id="ARBA00004229"/>
    </source>
</evidence>
<accession>A0A2I4Q342</accession>
<evidence type="ECO:0000256" key="8">
    <source>
        <dbReference type="SAM" id="MobiDB-lite"/>
    </source>
</evidence>
<dbReference type="GO" id="GO:0009507">
    <property type="term" value="C:chloroplast"/>
    <property type="evidence" value="ECO:0007669"/>
    <property type="project" value="UniProtKB-SubCell"/>
</dbReference>
<dbReference type="SMART" id="SM01383">
    <property type="entry name" value="Ribosomal_L2"/>
    <property type="match status" value="1"/>
</dbReference>
<dbReference type="GeneID" id="35656096"/>
<comment type="similarity">
    <text evidence="2 7">Belongs to the universal ribosomal protein uL2 family.</text>
</comment>
<dbReference type="InterPro" id="IPR008991">
    <property type="entry name" value="Translation_prot_SH3-like_sf"/>
</dbReference>
<dbReference type="FunFam" id="2.40.50.140:FF:000003">
    <property type="entry name" value="50S ribosomal protein L2"/>
    <property type="match status" value="1"/>
</dbReference>
<sequence>MAIRFCKVYTPGTRNTILSSFKEITKPSSEKKLTKKNHRKKGRNNQGLITSRHHGGGHKKLYRLIDFKRRKHNIVGFVASIEYDPNRNARIALINYRDGQKSYIICPEEVRIGSRIMSGPTAPLEIGNALPLDKIPLGTSVHNIELSYNKGGQIVRAAGTFARILAKENDYVTLRLPSKEIRLVHRTCYATIGIVSNRDNNNIRLGKAGRKRWLGVRPTVRGSVMNPCDHPHGGGEGRATIGRPKAYTPWGKPALGVKTRKKERYSDIFIVRSRK</sequence>
<dbReference type="InterPro" id="IPR002171">
    <property type="entry name" value="Ribosomal_uL2"/>
</dbReference>
<dbReference type="Gene3D" id="4.10.950.10">
    <property type="entry name" value="Ribosomal protein L2, domain 3"/>
    <property type="match status" value="1"/>
</dbReference>
<organism evidence="11">
    <name type="scientific">Dictyopteris divaricata</name>
    <dbReference type="NCBI Taxonomy" id="156996"/>
    <lineage>
        <taxon>Eukaryota</taxon>
        <taxon>Sar</taxon>
        <taxon>Stramenopiles</taxon>
        <taxon>Ochrophyta</taxon>
        <taxon>PX clade</taxon>
        <taxon>Phaeophyceae</taxon>
        <taxon>Dictyotales</taxon>
        <taxon>Dictyotaceae</taxon>
        <taxon>Dictyopteris</taxon>
    </lineage>
</organism>
<evidence type="ECO:0000256" key="5">
    <source>
        <dbReference type="ARBA" id="ARBA00022980"/>
    </source>
</evidence>
<keyword evidence="4 11" id="KW-0934">Plastid</keyword>
<geneLocation type="chloroplast" evidence="11"/>
<feature type="region of interest" description="Disordered" evidence="8">
    <location>
        <begin position="27"/>
        <end position="55"/>
    </location>
</feature>
<dbReference type="SUPFAM" id="SSF50104">
    <property type="entry name" value="Translation proteins SH3-like domain"/>
    <property type="match status" value="1"/>
</dbReference>
<dbReference type="InterPro" id="IPR014726">
    <property type="entry name" value="Ribosomal_uL2_dom3"/>
</dbReference>
<dbReference type="Gene3D" id="2.40.50.140">
    <property type="entry name" value="Nucleic acid-binding proteins"/>
    <property type="match status" value="1"/>
</dbReference>
<proteinExistence type="inferred from homology"/>
<dbReference type="GO" id="GO:0019843">
    <property type="term" value="F:rRNA binding"/>
    <property type="evidence" value="ECO:0007669"/>
    <property type="project" value="UniProtKB-UniRule"/>
</dbReference>
<dbReference type="GO" id="GO:0003735">
    <property type="term" value="F:structural constituent of ribosome"/>
    <property type="evidence" value="ECO:0007669"/>
    <property type="project" value="InterPro"/>
</dbReference>
<evidence type="ECO:0000259" key="9">
    <source>
        <dbReference type="SMART" id="SM01382"/>
    </source>
</evidence>
<evidence type="ECO:0000259" key="10">
    <source>
        <dbReference type="SMART" id="SM01383"/>
    </source>
</evidence>
<dbReference type="Pfam" id="PF03947">
    <property type="entry name" value="Ribosomal_L2_C"/>
    <property type="match status" value="1"/>
</dbReference>
<evidence type="ECO:0000256" key="4">
    <source>
        <dbReference type="ARBA" id="ARBA00022640"/>
    </source>
</evidence>
<dbReference type="AlphaFoldDB" id="A0A2I4Q342"/>
<dbReference type="GO" id="GO:0005762">
    <property type="term" value="C:mitochondrial large ribosomal subunit"/>
    <property type="evidence" value="ECO:0007669"/>
    <property type="project" value="TreeGrafter"/>
</dbReference>
<name>A0A2I4Q342_9PHAE</name>
<dbReference type="HAMAP" id="MF_01320_B">
    <property type="entry name" value="Ribosomal_uL2_B"/>
    <property type="match status" value="1"/>
</dbReference>
<dbReference type="GO" id="GO:0032543">
    <property type="term" value="P:mitochondrial translation"/>
    <property type="evidence" value="ECO:0007669"/>
    <property type="project" value="TreeGrafter"/>
</dbReference>
<dbReference type="PIRSF" id="PIRSF002158">
    <property type="entry name" value="Ribosomal_L2"/>
    <property type="match status" value="1"/>
</dbReference>
<dbReference type="NCBIfam" id="TIGR01171">
    <property type="entry name" value="rplB_bact"/>
    <property type="match status" value="1"/>
</dbReference>
<reference evidence="11" key="1">
    <citation type="journal article" date="2017" name="Mar. Biotechnol.">
        <title>Plastid Genome of Dictyopteris divaricata (Dictyotales, Phaeophyceae): Understanding the Evolution of Plastid Genomes in Brown Algae.</title>
        <authorList>
            <person name="Liu F."/>
            <person name="Jin Z."/>
            <person name="Wang Y."/>
            <person name="Bi Y."/>
            <person name="Melton J.T.III."/>
        </authorList>
    </citation>
    <scope>NUCLEOTIDE SEQUENCE</scope>
</reference>